<proteinExistence type="predicted"/>
<dbReference type="OMA" id="FIPPMKT"/>
<dbReference type="PANTHER" id="PTHR35076:SF1">
    <property type="entry name" value="TUBULIN EPSILON AND DELTA COMPLEX PROTEIN 1"/>
    <property type="match status" value="1"/>
</dbReference>
<protein>
    <recommendedName>
        <fullName evidence="3">Tubulin epsilon and delta complex protein 1 domain-containing protein</fullName>
    </recommendedName>
</protein>
<feature type="compositionally biased region" description="Basic and acidic residues" evidence="2">
    <location>
        <begin position="74"/>
        <end position="95"/>
    </location>
</feature>
<dbReference type="Proteomes" id="UP000002279">
    <property type="component" value="Chromosome 1"/>
</dbReference>
<dbReference type="InParanoid" id="A0A6I8P5B7"/>
<dbReference type="Ensembl" id="ENSOANT00000052123.1">
    <property type="protein sequence ID" value="ENSOANP00000048094.1"/>
    <property type="gene ID" value="ENSOANG00000046787.1"/>
</dbReference>
<evidence type="ECO:0000256" key="2">
    <source>
        <dbReference type="SAM" id="MobiDB-lite"/>
    </source>
</evidence>
<dbReference type="InterPro" id="IPR043535">
    <property type="entry name" value="TEDC1"/>
</dbReference>
<feature type="domain" description="Tubulin epsilon and delta complex protein 1" evidence="3">
    <location>
        <begin position="206"/>
        <end position="380"/>
    </location>
</feature>
<dbReference type="Bgee" id="ENSOANG00000046787">
    <property type="expression patterns" value="Expressed in fibroblast and 7 other cell types or tissues"/>
</dbReference>
<evidence type="ECO:0000313" key="5">
    <source>
        <dbReference type="Proteomes" id="UP000002279"/>
    </source>
</evidence>
<dbReference type="AlphaFoldDB" id="A0A6I8P5B7"/>
<evidence type="ECO:0000256" key="1">
    <source>
        <dbReference type="SAM" id="Coils"/>
    </source>
</evidence>
<sequence>MRPGGRPWGGNEERRAGLRRAGGRKRGSRRADMRRGPSEEAGPQGGRAGPRPGAPEEEGHDEWRADRAPGGPEEETRAGVRRADGRPGGPEEARPQRGGAGPRPGGRQEESRAAGGRGRGGGRRGGGRVCASLRALSGALGGGPAPHSFGRARRDGPEPAAEFWKLLFSVLKQIHAEAERGSGPVEQPETIARQVGFVKAALWFHGYGRRALYRLPPDGSRGSRELLLAFSWLLQHARLPLGLLPHPRASAADRLRLCTCEEPFGRARAGPEPAGPWPEGQVDIRSVQWLAGKLRFRWRALHAGQQEQCGLLAKIHSYTRGCHPDRSIGHLSVSETDLIRRPENGGQLLRLLEVENSRLEAFLEWKRLELVYWKWMETVWDASQEDPAVPSPGDDPEEATGAAAGRPGSADVSEEMARVTEELEALRCHVSALLPCPKATPSERAPPEAPDVEDRPRERLHGWHRLVFREASAPAGRGRGPPPPATEAPGVSAAQAVAELRGEAARLQRRLTRLQRECARRLAELAAGPDAPVCLPPAEG</sequence>
<dbReference type="FunCoup" id="A0A6I8P5B7">
    <property type="interactions" value="431"/>
</dbReference>
<feature type="compositionally biased region" description="Basic residues" evidence="2">
    <location>
        <begin position="17"/>
        <end position="28"/>
    </location>
</feature>
<gene>
    <name evidence="4" type="primary">TEDC1</name>
</gene>
<evidence type="ECO:0000313" key="4">
    <source>
        <dbReference type="Ensembl" id="ENSOANP00000048094.1"/>
    </source>
</evidence>
<feature type="coiled-coil region" evidence="1">
    <location>
        <begin position="497"/>
        <end position="524"/>
    </location>
</feature>
<dbReference type="PANTHER" id="PTHR35076">
    <property type="entry name" value="TUBULIN EPSILON AND DELTA COMPLEX PROTEIN 1"/>
    <property type="match status" value="1"/>
</dbReference>
<dbReference type="InterPro" id="IPR027996">
    <property type="entry name" value="TEDC1_dom"/>
</dbReference>
<keyword evidence="5" id="KW-1185">Reference proteome</keyword>
<feature type="compositionally biased region" description="Basic and acidic residues" evidence="2">
    <location>
        <begin position="29"/>
        <end position="38"/>
    </location>
</feature>
<dbReference type="GeneTree" id="ENSGT00390000011474"/>
<reference evidence="4" key="3">
    <citation type="submission" date="2025-09" db="UniProtKB">
        <authorList>
            <consortium name="Ensembl"/>
        </authorList>
    </citation>
    <scope>IDENTIFICATION</scope>
    <source>
        <strain evidence="4">Glennie</strain>
    </source>
</reference>
<keyword evidence="1" id="KW-0175">Coiled coil</keyword>
<feature type="region of interest" description="Disordered" evidence="2">
    <location>
        <begin position="436"/>
        <end position="455"/>
    </location>
</feature>
<feature type="region of interest" description="Disordered" evidence="2">
    <location>
        <begin position="1"/>
        <end position="128"/>
    </location>
</feature>
<reference evidence="4 5" key="1">
    <citation type="journal article" date="2008" name="Nature">
        <title>Genome analysis of the platypus reveals unique signatures of evolution.</title>
        <authorList>
            <person name="Warren W.C."/>
            <person name="Hillier L.W."/>
            <person name="Marshall Graves J.A."/>
            <person name="Birney E."/>
            <person name="Ponting C.P."/>
            <person name="Grutzner F."/>
            <person name="Belov K."/>
            <person name="Miller W."/>
            <person name="Clarke L."/>
            <person name="Chinwalla A.T."/>
            <person name="Yang S.P."/>
            <person name="Heger A."/>
            <person name="Locke D.P."/>
            <person name="Miethke P."/>
            <person name="Waters P.D."/>
            <person name="Veyrunes F."/>
            <person name="Fulton L."/>
            <person name="Fulton B."/>
            <person name="Graves T."/>
            <person name="Wallis J."/>
            <person name="Puente X.S."/>
            <person name="Lopez-Otin C."/>
            <person name="Ordonez G.R."/>
            <person name="Eichler E.E."/>
            <person name="Chen L."/>
            <person name="Cheng Z."/>
            <person name="Deakin J.E."/>
            <person name="Alsop A."/>
            <person name="Thompson K."/>
            <person name="Kirby P."/>
            <person name="Papenfuss A.T."/>
            <person name="Wakefield M.J."/>
            <person name="Olender T."/>
            <person name="Lancet D."/>
            <person name="Huttley G.A."/>
            <person name="Smit A.F."/>
            <person name="Pask A."/>
            <person name="Temple-Smith P."/>
            <person name="Batzer M.A."/>
            <person name="Walker J.A."/>
            <person name="Konkel M.K."/>
            <person name="Harris R.S."/>
            <person name="Whittington C.M."/>
            <person name="Wong E.S."/>
            <person name="Gemmell N.J."/>
            <person name="Buschiazzo E."/>
            <person name="Vargas Jentzsch I.M."/>
            <person name="Merkel A."/>
            <person name="Schmitz J."/>
            <person name="Zemann A."/>
            <person name="Churakov G."/>
            <person name="Kriegs J.O."/>
            <person name="Brosius J."/>
            <person name="Murchison E.P."/>
            <person name="Sachidanandam R."/>
            <person name="Smith C."/>
            <person name="Hannon G.J."/>
            <person name="Tsend-Ayush E."/>
            <person name="McMillan D."/>
            <person name="Attenborough R."/>
            <person name="Rens W."/>
            <person name="Ferguson-Smith M."/>
            <person name="Lefevre C.M."/>
            <person name="Sharp J.A."/>
            <person name="Nicholas K.R."/>
            <person name="Ray D.A."/>
            <person name="Kube M."/>
            <person name="Reinhardt R."/>
            <person name="Pringle T.H."/>
            <person name="Taylor J."/>
            <person name="Jones R.C."/>
            <person name="Nixon B."/>
            <person name="Dacheux J.L."/>
            <person name="Niwa H."/>
            <person name="Sekita Y."/>
            <person name="Huang X."/>
            <person name="Stark A."/>
            <person name="Kheradpour P."/>
            <person name="Kellis M."/>
            <person name="Flicek P."/>
            <person name="Chen Y."/>
            <person name="Webber C."/>
            <person name="Hardison R."/>
            <person name="Nelson J."/>
            <person name="Hallsworth-Pepin K."/>
            <person name="Delehaunty K."/>
            <person name="Markovic C."/>
            <person name="Minx P."/>
            <person name="Feng Y."/>
            <person name="Kremitzki C."/>
            <person name="Mitreva M."/>
            <person name="Glasscock J."/>
            <person name="Wylie T."/>
            <person name="Wohldmann P."/>
            <person name="Thiru P."/>
            <person name="Nhan M.N."/>
            <person name="Pohl C.S."/>
            <person name="Smith S.M."/>
            <person name="Hou S."/>
            <person name="Nefedov M."/>
            <person name="de Jong P.J."/>
            <person name="Renfree M.B."/>
            <person name="Mardis E.R."/>
            <person name="Wilson R.K."/>
        </authorList>
    </citation>
    <scope>NUCLEOTIDE SEQUENCE [LARGE SCALE GENOMIC DNA]</scope>
    <source>
        <strain evidence="4 5">Glennie</strain>
    </source>
</reference>
<evidence type="ECO:0000259" key="3">
    <source>
        <dbReference type="Pfam" id="PF14970"/>
    </source>
</evidence>
<name>A0A6I8P5B7_ORNAN</name>
<feature type="region of interest" description="Disordered" evidence="2">
    <location>
        <begin position="384"/>
        <end position="418"/>
    </location>
</feature>
<organism evidence="4 5">
    <name type="scientific">Ornithorhynchus anatinus</name>
    <name type="common">Duckbill platypus</name>
    <dbReference type="NCBI Taxonomy" id="9258"/>
    <lineage>
        <taxon>Eukaryota</taxon>
        <taxon>Metazoa</taxon>
        <taxon>Chordata</taxon>
        <taxon>Craniata</taxon>
        <taxon>Vertebrata</taxon>
        <taxon>Euteleostomi</taxon>
        <taxon>Mammalia</taxon>
        <taxon>Monotremata</taxon>
        <taxon>Ornithorhynchidae</taxon>
        <taxon>Ornithorhynchus</taxon>
    </lineage>
</organism>
<accession>A0A6I8P5B7</accession>
<reference evidence="4" key="2">
    <citation type="submission" date="2025-08" db="UniProtKB">
        <authorList>
            <consortium name="Ensembl"/>
        </authorList>
    </citation>
    <scope>IDENTIFICATION</scope>
    <source>
        <strain evidence="4">Glennie</strain>
    </source>
</reference>
<dbReference type="Pfam" id="PF14970">
    <property type="entry name" value="TEDC1"/>
    <property type="match status" value="1"/>
</dbReference>